<evidence type="ECO:0000259" key="3">
    <source>
        <dbReference type="Pfam" id="PF14690"/>
    </source>
</evidence>
<dbReference type="PANTHER" id="PTHR33498">
    <property type="entry name" value="TRANSPOSASE FOR INSERTION SEQUENCE ELEMENT IS1557"/>
    <property type="match status" value="1"/>
</dbReference>
<feature type="domain" description="Transposase IS204/IS1001/IS1096/IS1165 DDE" evidence="1">
    <location>
        <begin position="174"/>
        <end position="412"/>
    </location>
</feature>
<dbReference type="PANTHER" id="PTHR33498:SF1">
    <property type="entry name" value="TRANSPOSASE FOR INSERTION SEQUENCE ELEMENT IS1557"/>
    <property type="match status" value="1"/>
</dbReference>
<dbReference type="Pfam" id="PF14690">
    <property type="entry name" value="Zn_ribbon_ISL3"/>
    <property type="match status" value="1"/>
</dbReference>
<feature type="domain" description="Transposase IS204/IS1001/IS1096/IS1165 helix-turn-helix" evidence="2">
    <location>
        <begin position="110"/>
        <end position="154"/>
    </location>
</feature>
<dbReference type="InterPro" id="IPR002560">
    <property type="entry name" value="Transposase_DDE"/>
</dbReference>
<dbReference type="InterPro" id="IPR047951">
    <property type="entry name" value="Transpos_ISL3"/>
</dbReference>
<name>A0A3B0Y300_9ZZZZ</name>
<dbReference type="EMBL" id="UOFI01000031">
    <property type="protein sequence ID" value="VAW62854.1"/>
    <property type="molecule type" value="Genomic_DNA"/>
</dbReference>
<dbReference type="InterPro" id="IPR032877">
    <property type="entry name" value="Transposase_HTH"/>
</dbReference>
<gene>
    <name evidence="4" type="ORF">MNBD_GAMMA09-1695</name>
</gene>
<reference evidence="4" key="1">
    <citation type="submission" date="2018-06" db="EMBL/GenBank/DDBJ databases">
        <authorList>
            <person name="Zhirakovskaya E."/>
        </authorList>
    </citation>
    <scope>NUCLEOTIDE SEQUENCE</scope>
</reference>
<evidence type="ECO:0000259" key="2">
    <source>
        <dbReference type="Pfam" id="PF13542"/>
    </source>
</evidence>
<dbReference type="NCBIfam" id="NF033550">
    <property type="entry name" value="transpos_ISL3"/>
    <property type="match status" value="1"/>
</dbReference>
<sequence length="423" mass="48747">YPLKSIISQLKQPRTAMMEIEEHYGQLLGVQSPWEICSVDLDISDHRVDIVIEYSDDEGPCPECGVICPKHDNRKKRTWRHLDTMQFGTYLHCEVPRVRCKTHGAKTVVVPWAGKNSRFTLLFEAFAIRVLTASRSVEEARKLLGLNWHQVEAIKARAVQRGLARRKETAIAYIGIDEKQFRSGHRYISSMVDLKGKRVLDVVEERTEAACNTLIEQALTESQQKQVTAVALDMWKAYANAVTEKLPQADIVHDKFHISQHLNEAVDRVRRQENKELISQGDERLKGSKFSWLANEENVNEKFTESFNKLKRSDLKVARAWAIKELFRDFWGYTYAGCAERHFEQWYSWAIRSRLEPIKAKARMIKNHLPNILTYFKHLISNAASEGMNSKIQTVKANARGYRSFNGFRNSILFYCGGLNMAP</sequence>
<dbReference type="Pfam" id="PF01610">
    <property type="entry name" value="DDE_Tnp_ISL3"/>
    <property type="match status" value="1"/>
</dbReference>
<proteinExistence type="predicted"/>
<feature type="domain" description="Transposase IS204/IS1001/IS1096/IS1165 zinc-finger" evidence="3">
    <location>
        <begin position="59"/>
        <end position="103"/>
    </location>
</feature>
<feature type="non-terminal residue" evidence="4">
    <location>
        <position position="1"/>
    </location>
</feature>
<evidence type="ECO:0000313" key="4">
    <source>
        <dbReference type="EMBL" id="VAW62854.1"/>
    </source>
</evidence>
<dbReference type="AlphaFoldDB" id="A0A3B0Y300"/>
<accession>A0A3B0Y300</accession>
<organism evidence="4">
    <name type="scientific">hydrothermal vent metagenome</name>
    <dbReference type="NCBI Taxonomy" id="652676"/>
    <lineage>
        <taxon>unclassified sequences</taxon>
        <taxon>metagenomes</taxon>
        <taxon>ecological metagenomes</taxon>
    </lineage>
</organism>
<evidence type="ECO:0000259" key="1">
    <source>
        <dbReference type="Pfam" id="PF01610"/>
    </source>
</evidence>
<protein>
    <submittedName>
        <fullName evidence="4">Mobile element protein</fullName>
    </submittedName>
</protein>
<dbReference type="Pfam" id="PF13542">
    <property type="entry name" value="HTH_Tnp_ISL3"/>
    <property type="match status" value="1"/>
</dbReference>
<dbReference type="InterPro" id="IPR029261">
    <property type="entry name" value="Transposase_Znf"/>
</dbReference>